<name>A0ABT5HWW6_9CAUL</name>
<gene>
    <name evidence="7" type="ORF">PQU92_14875</name>
</gene>
<dbReference type="CDD" id="cd06171">
    <property type="entry name" value="Sigma70_r4"/>
    <property type="match status" value="1"/>
</dbReference>
<protein>
    <submittedName>
        <fullName evidence="7">RNA polymerase sigma factor</fullName>
    </submittedName>
</protein>
<comment type="similarity">
    <text evidence="1">Belongs to the sigma-70 factor family. ECF subfamily.</text>
</comment>
<keyword evidence="4" id="KW-0804">Transcription</keyword>
<dbReference type="InterPro" id="IPR013325">
    <property type="entry name" value="RNA_pol_sigma_r2"/>
</dbReference>
<keyword evidence="2" id="KW-0805">Transcription regulation</keyword>
<dbReference type="InterPro" id="IPR013249">
    <property type="entry name" value="RNA_pol_sigma70_r4_t2"/>
</dbReference>
<dbReference type="InterPro" id="IPR036388">
    <property type="entry name" value="WH-like_DNA-bd_sf"/>
</dbReference>
<evidence type="ECO:0000256" key="2">
    <source>
        <dbReference type="ARBA" id="ARBA00023015"/>
    </source>
</evidence>
<evidence type="ECO:0000313" key="7">
    <source>
        <dbReference type="EMBL" id="MDC7684566.1"/>
    </source>
</evidence>
<feature type="domain" description="RNA polymerase sigma factor 70 region 4 type 2" evidence="6">
    <location>
        <begin position="94"/>
        <end position="144"/>
    </location>
</feature>
<dbReference type="PANTHER" id="PTHR43133">
    <property type="entry name" value="RNA POLYMERASE ECF-TYPE SIGMA FACTO"/>
    <property type="match status" value="1"/>
</dbReference>
<evidence type="ECO:0000259" key="6">
    <source>
        <dbReference type="Pfam" id="PF08281"/>
    </source>
</evidence>
<dbReference type="PANTHER" id="PTHR43133:SF25">
    <property type="entry name" value="RNA POLYMERASE SIGMA FACTOR RFAY-RELATED"/>
    <property type="match status" value="1"/>
</dbReference>
<dbReference type="Gene3D" id="1.10.10.10">
    <property type="entry name" value="Winged helix-like DNA-binding domain superfamily/Winged helix DNA-binding domain"/>
    <property type="match status" value="1"/>
</dbReference>
<dbReference type="Pfam" id="PF08281">
    <property type="entry name" value="Sigma70_r4_2"/>
    <property type="match status" value="1"/>
</dbReference>
<dbReference type="Proteomes" id="UP001214854">
    <property type="component" value="Unassembled WGS sequence"/>
</dbReference>
<evidence type="ECO:0000259" key="5">
    <source>
        <dbReference type="Pfam" id="PF04542"/>
    </source>
</evidence>
<keyword evidence="3" id="KW-0731">Sigma factor</keyword>
<feature type="domain" description="RNA polymerase sigma-70 region 2" evidence="5">
    <location>
        <begin position="2"/>
        <end position="64"/>
    </location>
</feature>
<dbReference type="Gene3D" id="1.10.1740.10">
    <property type="match status" value="1"/>
</dbReference>
<evidence type="ECO:0000256" key="3">
    <source>
        <dbReference type="ARBA" id="ARBA00023082"/>
    </source>
</evidence>
<evidence type="ECO:0000313" key="8">
    <source>
        <dbReference type="Proteomes" id="UP001214854"/>
    </source>
</evidence>
<dbReference type="InterPro" id="IPR014284">
    <property type="entry name" value="RNA_pol_sigma-70_dom"/>
</dbReference>
<dbReference type="EMBL" id="JAQQKX010000013">
    <property type="protein sequence ID" value="MDC7684566.1"/>
    <property type="molecule type" value="Genomic_DNA"/>
</dbReference>
<dbReference type="InterPro" id="IPR039425">
    <property type="entry name" value="RNA_pol_sigma-70-like"/>
</dbReference>
<dbReference type="RefSeq" id="WP_272749094.1">
    <property type="nucleotide sequence ID" value="NZ_JAQQKX010000013.1"/>
</dbReference>
<organism evidence="7 8">
    <name type="scientific">Asticcacaulis aquaticus</name>
    <dbReference type="NCBI Taxonomy" id="2984212"/>
    <lineage>
        <taxon>Bacteria</taxon>
        <taxon>Pseudomonadati</taxon>
        <taxon>Pseudomonadota</taxon>
        <taxon>Alphaproteobacteria</taxon>
        <taxon>Caulobacterales</taxon>
        <taxon>Caulobacteraceae</taxon>
        <taxon>Asticcacaulis</taxon>
    </lineage>
</organism>
<dbReference type="NCBIfam" id="TIGR02937">
    <property type="entry name" value="sigma70-ECF"/>
    <property type="match status" value="1"/>
</dbReference>
<dbReference type="InterPro" id="IPR007627">
    <property type="entry name" value="RNA_pol_sigma70_r2"/>
</dbReference>
<keyword evidence="8" id="KW-1185">Reference proteome</keyword>
<comment type="caution">
    <text evidence="7">The sequence shown here is derived from an EMBL/GenBank/DDBJ whole genome shotgun (WGS) entry which is preliminary data.</text>
</comment>
<dbReference type="InterPro" id="IPR013324">
    <property type="entry name" value="RNA_pol_sigma_r3/r4-like"/>
</dbReference>
<reference evidence="7 8" key="1">
    <citation type="submission" date="2023-01" db="EMBL/GenBank/DDBJ databases">
        <title>Novel species of the genus Asticcacaulis isolated from rivers.</title>
        <authorList>
            <person name="Lu H."/>
        </authorList>
    </citation>
    <scope>NUCLEOTIDE SEQUENCE [LARGE SCALE GENOMIC DNA]</scope>
    <source>
        <strain evidence="7 8">BYS171W</strain>
    </source>
</reference>
<evidence type="ECO:0000256" key="4">
    <source>
        <dbReference type="ARBA" id="ARBA00023163"/>
    </source>
</evidence>
<proteinExistence type="inferred from homology"/>
<evidence type="ECO:0000256" key="1">
    <source>
        <dbReference type="ARBA" id="ARBA00010641"/>
    </source>
</evidence>
<dbReference type="Pfam" id="PF04542">
    <property type="entry name" value="Sigma70_r2"/>
    <property type="match status" value="1"/>
</dbReference>
<dbReference type="SUPFAM" id="SSF88946">
    <property type="entry name" value="Sigma2 domain of RNA polymerase sigma factors"/>
    <property type="match status" value="1"/>
</dbReference>
<sequence length="152" mass="17038">MPRLRRFARALTGNVADADDLVQTGVERALRHLDQYQAGTRLDSWLFRIVKNQWIDETRSRQRRGRLFAPEEDGEHIAGMDAATIEARRELQEVEIAMQALPEDQRLAIALICVEGLSYTEASAILDVPVGTLSSRLTRGREALMLALGGRP</sequence>
<accession>A0ABT5HWW6</accession>
<dbReference type="SUPFAM" id="SSF88659">
    <property type="entry name" value="Sigma3 and sigma4 domains of RNA polymerase sigma factors"/>
    <property type="match status" value="1"/>
</dbReference>